<proteinExistence type="predicted"/>
<gene>
    <name evidence="1" type="ORF">UFOVP136_56</name>
</gene>
<dbReference type="EMBL" id="LR796257">
    <property type="protein sequence ID" value="CAB4132151.1"/>
    <property type="molecule type" value="Genomic_DNA"/>
</dbReference>
<organism evidence="1">
    <name type="scientific">uncultured Caudovirales phage</name>
    <dbReference type="NCBI Taxonomy" id="2100421"/>
    <lineage>
        <taxon>Viruses</taxon>
        <taxon>Duplodnaviria</taxon>
        <taxon>Heunggongvirae</taxon>
        <taxon>Uroviricota</taxon>
        <taxon>Caudoviricetes</taxon>
        <taxon>Peduoviridae</taxon>
        <taxon>Maltschvirus</taxon>
        <taxon>Maltschvirus maltsch</taxon>
    </lineage>
</organism>
<evidence type="ECO:0000313" key="1">
    <source>
        <dbReference type="EMBL" id="CAB4132151.1"/>
    </source>
</evidence>
<name>A0A6J5LD42_9CAUD</name>
<protein>
    <submittedName>
        <fullName evidence="1">Uncharacterized protein</fullName>
    </submittedName>
</protein>
<accession>A0A6J5LD42</accession>
<sequence>MTEINQQLTVYSETVAAINDSIEHQKRDELSTKQLEFLLTVEYSNDVSVCSIRKMADEILRLRKQLPQHIESIPDKKSVIVGFEYTEGVFWQECTKTFIRGIQYYEDCHGQLIDGTALRWIPLPVYDPALKANG</sequence>
<reference evidence="1" key="1">
    <citation type="submission" date="2020-04" db="EMBL/GenBank/DDBJ databases">
        <authorList>
            <person name="Chiriac C."/>
            <person name="Salcher M."/>
            <person name="Ghai R."/>
            <person name="Kavagutti S V."/>
        </authorList>
    </citation>
    <scope>NUCLEOTIDE SEQUENCE</scope>
</reference>